<keyword evidence="2" id="KW-0472">Membrane</keyword>
<evidence type="ECO:0000313" key="4">
    <source>
        <dbReference type="Proteomes" id="UP001523216"/>
    </source>
</evidence>
<dbReference type="EMBL" id="JAMQOL010000034">
    <property type="protein sequence ID" value="MCM4080643.1"/>
    <property type="molecule type" value="Genomic_DNA"/>
</dbReference>
<dbReference type="RefSeq" id="WP_251800427.1">
    <property type="nucleotide sequence ID" value="NZ_JAMQOL010000034.1"/>
</dbReference>
<evidence type="ECO:0000256" key="2">
    <source>
        <dbReference type="SAM" id="Phobius"/>
    </source>
</evidence>
<reference evidence="3 4" key="1">
    <citation type="submission" date="2022-06" db="EMBL/GenBank/DDBJ databases">
        <title>Actinoplanes abujensis sp. nov., isolated from Nigerian arid soil.</title>
        <authorList>
            <person name="Ding P."/>
        </authorList>
    </citation>
    <scope>NUCLEOTIDE SEQUENCE [LARGE SCALE GENOMIC DNA]</scope>
    <source>
        <strain evidence="4">TRM88002</strain>
    </source>
</reference>
<dbReference type="Proteomes" id="UP001523216">
    <property type="component" value="Unassembled WGS sequence"/>
</dbReference>
<accession>A0ABT0Y544</accession>
<name>A0ABT0Y544_9ACTN</name>
<sequence>MRRVATPDSGSASSGSTGFGGAGSRSAGFDSAASRSAGSGGAPSGSAGFGGAGSGSAGFGGAGSSSADFGGAGSGSTGFGGAGSGNSGFGSAGSGSADLGGATAGSTGFGGAGFDNAGEQRRFESTGEQRRFESTGEQRRFESTGEQRRFDSTGGQRRFESTGEQRRFDGTGEQRRIGSTGEQWPVGDTGEFRRFLGESEPTGAPEIADRRHAGQPPRAVAIPEPPRQSRAVTVGIVLMSLVVLIAGGIVGVVYFTGNDDDLDSVLQLGAGESGKRTVTAPLDNRSQASFEMLAATNRVNLTIGELGDDLYRISSPEDAGFLPSPVLRNDDLKLQVTKDGDGTGGVIDVVLAAKVRWSVRLSGYAEEQMIDLSGGQVSAVEMVGGMRTAQLTLARPNGTVPIKVNGAVEKLVVTSPSGSPVRVKVGGGAKTVVAGNRTIKDVPPGSTLTPKNWAVPNRYDVGAGAPITALTVENG</sequence>
<feature type="compositionally biased region" description="Gly residues" evidence="1">
    <location>
        <begin position="70"/>
        <end position="93"/>
    </location>
</feature>
<keyword evidence="2" id="KW-1133">Transmembrane helix</keyword>
<protein>
    <recommendedName>
        <fullName evidence="5">Adhesin domain-containing protein</fullName>
    </recommendedName>
</protein>
<keyword evidence="2" id="KW-0812">Transmembrane</keyword>
<feature type="compositionally biased region" description="Low complexity" evidence="1">
    <location>
        <begin position="24"/>
        <end position="37"/>
    </location>
</feature>
<feature type="region of interest" description="Disordered" evidence="1">
    <location>
        <begin position="1"/>
        <end position="223"/>
    </location>
</feature>
<proteinExistence type="predicted"/>
<feature type="compositionally biased region" description="Low complexity" evidence="1">
    <location>
        <begin position="94"/>
        <end position="106"/>
    </location>
</feature>
<keyword evidence="4" id="KW-1185">Reference proteome</keyword>
<evidence type="ECO:0000313" key="3">
    <source>
        <dbReference type="EMBL" id="MCM4080643.1"/>
    </source>
</evidence>
<organism evidence="3 4">
    <name type="scientific">Paractinoplanes hotanensis</name>
    <dbReference type="NCBI Taxonomy" id="2906497"/>
    <lineage>
        <taxon>Bacteria</taxon>
        <taxon>Bacillati</taxon>
        <taxon>Actinomycetota</taxon>
        <taxon>Actinomycetes</taxon>
        <taxon>Micromonosporales</taxon>
        <taxon>Micromonosporaceae</taxon>
        <taxon>Paractinoplanes</taxon>
    </lineage>
</organism>
<feature type="compositionally biased region" description="Gly residues" evidence="1">
    <location>
        <begin position="38"/>
        <end position="63"/>
    </location>
</feature>
<gene>
    <name evidence="3" type="ORF">LXN57_23985</name>
</gene>
<evidence type="ECO:0000256" key="1">
    <source>
        <dbReference type="SAM" id="MobiDB-lite"/>
    </source>
</evidence>
<feature type="compositionally biased region" description="Basic and acidic residues" evidence="1">
    <location>
        <begin position="118"/>
        <end position="176"/>
    </location>
</feature>
<comment type="caution">
    <text evidence="3">The sequence shown here is derived from an EMBL/GenBank/DDBJ whole genome shotgun (WGS) entry which is preliminary data.</text>
</comment>
<feature type="transmembrane region" description="Helical" evidence="2">
    <location>
        <begin position="231"/>
        <end position="255"/>
    </location>
</feature>
<evidence type="ECO:0008006" key="5">
    <source>
        <dbReference type="Google" id="ProtNLM"/>
    </source>
</evidence>